<accession>A0A9X3MQ04</accession>
<evidence type="ECO:0000256" key="1">
    <source>
        <dbReference type="SAM" id="SignalP"/>
    </source>
</evidence>
<proteinExistence type="predicted"/>
<reference evidence="2" key="1">
    <citation type="submission" date="2022-10" db="EMBL/GenBank/DDBJ databases">
        <title>The WGS of Solirubrobacter ginsenosidimutans DSM 21036.</title>
        <authorList>
            <person name="Jiang Z."/>
        </authorList>
    </citation>
    <scope>NUCLEOTIDE SEQUENCE</scope>
    <source>
        <strain evidence="2">DSM 21036</strain>
    </source>
</reference>
<feature type="signal peptide" evidence="1">
    <location>
        <begin position="1"/>
        <end position="27"/>
    </location>
</feature>
<sequence>MSRALAIGVTIALTIPAAGAVSASASAAGAGSATQRSGALVRAPATDPFVASVSIPAETARVVAGDLARDIPLPAGGSFDGVRWETAGGMFSRPEIVAVLQYNASCQWLRAWRDGRDAEASRKVIADVPSWPAWRFAETASVLGQVAADVRAGGGETASAVLADCDASHEREAAYATARGLKPGL</sequence>
<organism evidence="2 3">
    <name type="scientific">Solirubrobacter ginsenosidimutans</name>
    <dbReference type="NCBI Taxonomy" id="490573"/>
    <lineage>
        <taxon>Bacteria</taxon>
        <taxon>Bacillati</taxon>
        <taxon>Actinomycetota</taxon>
        <taxon>Thermoleophilia</taxon>
        <taxon>Solirubrobacterales</taxon>
        <taxon>Solirubrobacteraceae</taxon>
        <taxon>Solirubrobacter</taxon>
    </lineage>
</organism>
<dbReference type="EMBL" id="JAPDOD010000005">
    <property type="protein sequence ID" value="MDA0160287.1"/>
    <property type="molecule type" value="Genomic_DNA"/>
</dbReference>
<keyword evidence="1" id="KW-0732">Signal</keyword>
<gene>
    <name evidence="2" type="ORF">OM076_08430</name>
</gene>
<dbReference type="AlphaFoldDB" id="A0A9X3MQ04"/>
<dbReference type="Proteomes" id="UP001149140">
    <property type="component" value="Unassembled WGS sequence"/>
</dbReference>
<protein>
    <recommendedName>
        <fullName evidence="4">Secreted protein</fullName>
    </recommendedName>
</protein>
<name>A0A9X3MQ04_9ACTN</name>
<comment type="caution">
    <text evidence="2">The sequence shown here is derived from an EMBL/GenBank/DDBJ whole genome shotgun (WGS) entry which is preliminary data.</text>
</comment>
<keyword evidence="3" id="KW-1185">Reference proteome</keyword>
<evidence type="ECO:0000313" key="3">
    <source>
        <dbReference type="Proteomes" id="UP001149140"/>
    </source>
</evidence>
<feature type="chain" id="PRO_5040786854" description="Secreted protein" evidence="1">
    <location>
        <begin position="28"/>
        <end position="185"/>
    </location>
</feature>
<dbReference type="RefSeq" id="WP_270039061.1">
    <property type="nucleotide sequence ID" value="NZ_JAPDOD010000005.1"/>
</dbReference>
<evidence type="ECO:0008006" key="4">
    <source>
        <dbReference type="Google" id="ProtNLM"/>
    </source>
</evidence>
<evidence type="ECO:0000313" key="2">
    <source>
        <dbReference type="EMBL" id="MDA0160287.1"/>
    </source>
</evidence>